<dbReference type="SUPFAM" id="SSF47413">
    <property type="entry name" value="lambda repressor-like DNA-binding domains"/>
    <property type="match status" value="1"/>
</dbReference>
<proteinExistence type="predicted"/>
<feature type="repeat" description="TPR" evidence="1">
    <location>
        <begin position="230"/>
        <end position="263"/>
    </location>
</feature>
<dbReference type="PROSITE" id="PS50943">
    <property type="entry name" value="HTH_CROC1"/>
    <property type="match status" value="1"/>
</dbReference>
<dbReference type="Proteomes" id="UP000257014">
    <property type="component" value="Unassembled WGS sequence"/>
</dbReference>
<accession>A0A3E0JYU0</accession>
<organism evidence="3 4">
    <name type="scientific">Caldibacillus debilis</name>
    <dbReference type="NCBI Taxonomy" id="301148"/>
    <lineage>
        <taxon>Bacteria</taxon>
        <taxon>Bacillati</taxon>
        <taxon>Bacillota</taxon>
        <taxon>Bacilli</taxon>
        <taxon>Bacillales</taxon>
        <taxon>Bacillaceae</taxon>
        <taxon>Caldibacillus</taxon>
    </lineage>
</organism>
<dbReference type="Pfam" id="PF01381">
    <property type="entry name" value="HTH_3"/>
    <property type="match status" value="1"/>
</dbReference>
<name>A0A3E0JYU0_9BACI</name>
<comment type="caution">
    <text evidence="3">The sequence shown here is derived from an EMBL/GenBank/DDBJ whole genome shotgun (WGS) entry which is preliminary data.</text>
</comment>
<dbReference type="Gene3D" id="1.25.40.10">
    <property type="entry name" value="Tetratricopeptide repeat domain"/>
    <property type="match status" value="1"/>
</dbReference>
<dbReference type="SMART" id="SM00028">
    <property type="entry name" value="TPR"/>
    <property type="match status" value="3"/>
</dbReference>
<protein>
    <recommendedName>
        <fullName evidence="2">HTH cro/C1-type domain-containing protein</fullName>
    </recommendedName>
</protein>
<dbReference type="EMBL" id="QEWE01000032">
    <property type="protein sequence ID" value="REJ25506.1"/>
    <property type="molecule type" value="Genomic_DNA"/>
</dbReference>
<evidence type="ECO:0000313" key="3">
    <source>
        <dbReference type="EMBL" id="REJ25506.1"/>
    </source>
</evidence>
<feature type="domain" description="HTH cro/C1-type" evidence="2">
    <location>
        <begin position="10"/>
        <end position="63"/>
    </location>
</feature>
<reference evidence="3 4" key="1">
    <citation type="submission" date="2018-03" db="EMBL/GenBank/DDBJ databases">
        <authorList>
            <person name="Keele B.F."/>
        </authorList>
    </citation>
    <scope>NUCLEOTIDE SEQUENCE [LARGE SCALE GENOMIC DNA]</scope>
    <source>
        <strain evidence="3">ZCTH4_d</strain>
    </source>
</reference>
<dbReference type="AlphaFoldDB" id="A0A3E0JYU0"/>
<dbReference type="InterPro" id="IPR001387">
    <property type="entry name" value="Cro/C1-type_HTH"/>
</dbReference>
<dbReference type="SMART" id="SM00530">
    <property type="entry name" value="HTH_XRE"/>
    <property type="match status" value="1"/>
</dbReference>
<feature type="repeat" description="TPR" evidence="1">
    <location>
        <begin position="270"/>
        <end position="303"/>
    </location>
</feature>
<dbReference type="SUPFAM" id="SSF48452">
    <property type="entry name" value="TPR-like"/>
    <property type="match status" value="1"/>
</dbReference>
<dbReference type="InterPro" id="IPR010982">
    <property type="entry name" value="Lambda_DNA-bd_dom_sf"/>
</dbReference>
<dbReference type="GO" id="GO:0003677">
    <property type="term" value="F:DNA binding"/>
    <property type="evidence" value="ECO:0007669"/>
    <property type="project" value="InterPro"/>
</dbReference>
<dbReference type="InterPro" id="IPR019734">
    <property type="entry name" value="TPR_rpt"/>
</dbReference>
<dbReference type="InterPro" id="IPR011990">
    <property type="entry name" value="TPR-like_helical_dom_sf"/>
</dbReference>
<gene>
    <name evidence="3" type="ORF">C6P37_14835</name>
</gene>
<evidence type="ECO:0000313" key="4">
    <source>
        <dbReference type="Proteomes" id="UP000257014"/>
    </source>
</evidence>
<dbReference type="PROSITE" id="PS50005">
    <property type="entry name" value="TPR"/>
    <property type="match status" value="3"/>
</dbReference>
<sequence>MILLHIGKRLLYLRKKNSLSLEQAAQGIVSSTHLSNIENGRFQPSDEILQLLAKKYNVPEKYLLAYDKKDPQIDQPLKEVLFFLITDKTAEAETRLKKVREKGFIPHLEQELEYNILHTCMLVKKNLPYEEELEKLNLLVSGDELEYPSYVHQCYAYLMEQISFRQGDFEKCYHYIQIFLKYNLPPSVYATIQFHLLIILFHLRKRILAVKQAEKGLKIFFQNHQWKFVTETYNILLAIYWTEEDYETALNYGKKALELAETFKFEDTKSRVYHNLGITYKSLKMYETAEEMLAKSIELHRKANQFPRNSLWSILDMFAEIDDKEKFAHWYQQVEPDDEEFFYLYVKMNPDKIGEYLDKLDKLAQKAEKDGRWDLAVEAYHLLSKYFYENRKYKTAIRYYQKIICIHERDKKTLWKKIGFTVPLSFFAFAIPH</sequence>
<dbReference type="Pfam" id="PF13424">
    <property type="entry name" value="TPR_12"/>
    <property type="match status" value="1"/>
</dbReference>
<evidence type="ECO:0000259" key="2">
    <source>
        <dbReference type="PROSITE" id="PS50943"/>
    </source>
</evidence>
<keyword evidence="1" id="KW-0802">TPR repeat</keyword>
<feature type="repeat" description="TPR" evidence="1">
    <location>
        <begin position="377"/>
        <end position="410"/>
    </location>
</feature>
<dbReference type="CDD" id="cd00093">
    <property type="entry name" value="HTH_XRE"/>
    <property type="match status" value="1"/>
</dbReference>
<evidence type="ECO:0000256" key="1">
    <source>
        <dbReference type="PROSITE-ProRule" id="PRU00339"/>
    </source>
</evidence>
<dbReference type="RefSeq" id="WP_423748938.1">
    <property type="nucleotide sequence ID" value="NZ_QEWE01000032.1"/>
</dbReference>
<dbReference type="Gene3D" id="1.10.260.40">
    <property type="entry name" value="lambda repressor-like DNA-binding domains"/>
    <property type="match status" value="1"/>
</dbReference>